<keyword evidence="7" id="KW-0406">Ion transport</keyword>
<keyword evidence="5 10" id="KW-0812">Transmembrane</keyword>
<feature type="transmembrane region" description="Helical" evidence="10">
    <location>
        <begin position="6"/>
        <end position="21"/>
    </location>
</feature>
<keyword evidence="8 10" id="KW-0472">Membrane</keyword>
<feature type="transmembrane region" description="Helical" evidence="10">
    <location>
        <begin position="134"/>
        <end position="157"/>
    </location>
</feature>
<organism evidence="12">
    <name type="scientific">human gut metagenome</name>
    <dbReference type="NCBI Taxonomy" id="408170"/>
    <lineage>
        <taxon>unclassified sequences</taxon>
        <taxon>metagenomes</taxon>
        <taxon>organismal metagenomes</taxon>
    </lineage>
</organism>
<evidence type="ECO:0000256" key="4">
    <source>
        <dbReference type="ARBA" id="ARBA00022596"/>
    </source>
</evidence>
<dbReference type="InterPro" id="IPR050045">
    <property type="entry name" value="Opp2B"/>
</dbReference>
<dbReference type="GO" id="GO:0005886">
    <property type="term" value="C:plasma membrane"/>
    <property type="evidence" value="ECO:0007669"/>
    <property type="project" value="UniProtKB-SubCell"/>
</dbReference>
<dbReference type="GO" id="GO:0015099">
    <property type="term" value="F:nickel cation transmembrane transporter activity"/>
    <property type="evidence" value="ECO:0007669"/>
    <property type="project" value="InterPro"/>
</dbReference>
<feature type="transmembrane region" description="Helical" evidence="10">
    <location>
        <begin position="41"/>
        <end position="61"/>
    </location>
</feature>
<evidence type="ECO:0000256" key="6">
    <source>
        <dbReference type="ARBA" id="ARBA00022989"/>
    </source>
</evidence>
<dbReference type="InterPro" id="IPR035906">
    <property type="entry name" value="MetI-like_sf"/>
</dbReference>
<dbReference type="PANTHER" id="PTHR43163:SF6">
    <property type="entry name" value="DIPEPTIDE TRANSPORT SYSTEM PERMEASE PROTEIN DPPB-RELATED"/>
    <property type="match status" value="1"/>
</dbReference>
<comment type="subcellular location">
    <subcellularLocation>
        <location evidence="1">Cell membrane</location>
        <topology evidence="1">Multi-pass membrane protein</topology>
    </subcellularLocation>
</comment>
<protein>
    <submittedName>
        <fullName evidence="12">Putative peptide ABC transporter, permease component</fullName>
    </submittedName>
</protein>
<accession>W1WFY1</accession>
<dbReference type="CDD" id="cd06261">
    <property type="entry name" value="TM_PBP2"/>
    <property type="match status" value="1"/>
</dbReference>
<dbReference type="InterPro" id="IPR045621">
    <property type="entry name" value="BPD_transp_1_N"/>
</dbReference>
<evidence type="ECO:0000256" key="2">
    <source>
        <dbReference type="ARBA" id="ARBA00022448"/>
    </source>
</evidence>
<evidence type="ECO:0000256" key="7">
    <source>
        <dbReference type="ARBA" id="ARBA00023065"/>
    </source>
</evidence>
<evidence type="ECO:0000259" key="11">
    <source>
        <dbReference type="PROSITE" id="PS50928"/>
    </source>
</evidence>
<evidence type="ECO:0000256" key="1">
    <source>
        <dbReference type="ARBA" id="ARBA00004651"/>
    </source>
</evidence>
<keyword evidence="4" id="KW-0533">Nickel</keyword>
<dbReference type="InterPro" id="IPR000515">
    <property type="entry name" value="MetI-like"/>
</dbReference>
<dbReference type="AlphaFoldDB" id="W1WFY1"/>
<evidence type="ECO:0000256" key="3">
    <source>
        <dbReference type="ARBA" id="ARBA00022475"/>
    </source>
</evidence>
<dbReference type="PANTHER" id="PTHR43163">
    <property type="entry name" value="DIPEPTIDE TRANSPORT SYSTEM PERMEASE PROTEIN DPPB-RELATED"/>
    <property type="match status" value="1"/>
</dbReference>
<evidence type="ECO:0000313" key="12">
    <source>
        <dbReference type="EMBL" id="ETJ15314.1"/>
    </source>
</evidence>
<keyword evidence="6 10" id="KW-1133">Transmembrane helix</keyword>
<evidence type="ECO:0000256" key="8">
    <source>
        <dbReference type="ARBA" id="ARBA00023136"/>
    </source>
</evidence>
<dbReference type="SUPFAM" id="SSF161098">
    <property type="entry name" value="MetI-like"/>
    <property type="match status" value="1"/>
</dbReference>
<dbReference type="Gene3D" id="1.10.3720.10">
    <property type="entry name" value="MetI-like"/>
    <property type="match status" value="1"/>
</dbReference>
<proteinExistence type="inferred from homology"/>
<dbReference type="EMBL" id="AZMM01019083">
    <property type="protein sequence ID" value="ETJ15314.1"/>
    <property type="molecule type" value="Genomic_DNA"/>
</dbReference>
<sequence length="347" mass="38792">MKALLLSEIVVGLFLRFFIIFSRKEVIIIKHMFNILNLKKLISGLIIILGITFVSFALMYISPGDPVEIMMSSNGSTVSEEVINLKKEELGLNKSFLEQYATWLKGVATGNLGTSIKYNRPVSQEILSKLPATLYLALLSLIISIIIALPIGVFVASNNNKISEKIIRILSLFGPSMPSFFIALILMYFACYKFRLLPVSNDGPSAIILPTITMVVGIASKFIRQIKSIVLEELNKEYVIGLKVRGVSKNQILFKHVLKGCALPIVTMLGLSFGSLLGGATIVETVFMWPGIGKYAVEAISSRDYPVVQGYIVWMSLIFLLINYLTDKSYYLFDPRLRRERGENSKW</sequence>
<feature type="transmembrane region" description="Helical" evidence="10">
    <location>
        <begin position="169"/>
        <end position="190"/>
    </location>
</feature>
<feature type="transmembrane region" description="Helical" evidence="10">
    <location>
        <begin position="308"/>
        <end position="326"/>
    </location>
</feature>
<dbReference type="PROSITE" id="PS50928">
    <property type="entry name" value="ABC_TM1"/>
    <property type="match status" value="1"/>
</dbReference>
<dbReference type="Pfam" id="PF19300">
    <property type="entry name" value="BPD_transp_1_N"/>
    <property type="match status" value="1"/>
</dbReference>
<comment type="similarity">
    <text evidence="9">Belongs to the binding-protein-dependent transport system permease family. OppBC subfamily.</text>
</comment>
<reference evidence="12" key="1">
    <citation type="submission" date="2013-12" db="EMBL/GenBank/DDBJ databases">
        <title>A Varibaculum cambriense genome reconstructed from a premature infant gut community with otherwise low bacterial novelty that shifts toward anaerobic metabolism during the third week of life.</title>
        <authorList>
            <person name="Brown C.T."/>
            <person name="Sharon I."/>
            <person name="Thomas B.C."/>
            <person name="Castelle C.J."/>
            <person name="Morowitz M.J."/>
            <person name="Banfield J.F."/>
        </authorList>
    </citation>
    <scope>NUCLEOTIDE SEQUENCE</scope>
</reference>
<feature type="transmembrane region" description="Helical" evidence="10">
    <location>
        <begin position="205"/>
        <end position="223"/>
    </location>
</feature>
<dbReference type="NCBIfam" id="NF045470">
    <property type="entry name" value="Opp2B"/>
    <property type="match status" value="1"/>
</dbReference>
<dbReference type="Pfam" id="PF00528">
    <property type="entry name" value="BPD_transp_1"/>
    <property type="match status" value="1"/>
</dbReference>
<feature type="transmembrane region" description="Helical" evidence="10">
    <location>
        <begin position="261"/>
        <end position="288"/>
    </location>
</feature>
<dbReference type="GO" id="GO:0071916">
    <property type="term" value="F:dipeptide transmembrane transporter activity"/>
    <property type="evidence" value="ECO:0007669"/>
    <property type="project" value="TreeGrafter"/>
</dbReference>
<keyword evidence="2" id="KW-0813">Transport</keyword>
<evidence type="ECO:0000256" key="10">
    <source>
        <dbReference type="SAM" id="Phobius"/>
    </source>
</evidence>
<comment type="caution">
    <text evidence="12">The sequence shown here is derived from an EMBL/GenBank/DDBJ whole genome shotgun (WGS) entry which is preliminary data.</text>
</comment>
<keyword evidence="3" id="KW-1003">Cell membrane</keyword>
<gene>
    <name evidence="12" type="ORF">Q604_UNBc4C00302G0029</name>
</gene>
<evidence type="ECO:0000256" key="9">
    <source>
        <dbReference type="ARBA" id="ARBA00024202"/>
    </source>
</evidence>
<evidence type="ECO:0000256" key="5">
    <source>
        <dbReference type="ARBA" id="ARBA00022692"/>
    </source>
</evidence>
<name>W1WFY1_9ZZZZ</name>
<feature type="domain" description="ABC transmembrane type-1" evidence="11">
    <location>
        <begin position="130"/>
        <end position="326"/>
    </location>
</feature>